<proteinExistence type="inferred from homology"/>
<reference evidence="2 3" key="1">
    <citation type="submission" date="2021-06" db="EMBL/GenBank/DDBJ databases">
        <title>Enterococcus alishanensis sp. nov., a novel lactic acid bacterium isolated from fresh coffee beans.</title>
        <authorList>
            <person name="Chen Y.-S."/>
        </authorList>
    </citation>
    <scope>NUCLEOTIDE SEQUENCE [LARGE SCALE GENOMIC DNA]</scope>
    <source>
        <strain evidence="2 3">ALS3</strain>
    </source>
</reference>
<dbReference type="Pfam" id="PF05256">
    <property type="entry name" value="UPF0223"/>
    <property type="match status" value="1"/>
</dbReference>
<evidence type="ECO:0000313" key="2">
    <source>
        <dbReference type="EMBL" id="MBV7390283.1"/>
    </source>
</evidence>
<protein>
    <recommendedName>
        <fullName evidence="1">UPF0223 protein KUA55_06285</fullName>
    </recommendedName>
</protein>
<dbReference type="HAMAP" id="MF_01041">
    <property type="entry name" value="UPF0223"/>
    <property type="match status" value="1"/>
</dbReference>
<accession>A0ABS6TBK9</accession>
<dbReference type="Proteomes" id="UP000774130">
    <property type="component" value="Unassembled WGS sequence"/>
</dbReference>
<organism evidence="2 3">
    <name type="scientific">Enterococcus alishanensis</name>
    <dbReference type="NCBI Taxonomy" id="1303817"/>
    <lineage>
        <taxon>Bacteria</taxon>
        <taxon>Bacillati</taxon>
        <taxon>Bacillota</taxon>
        <taxon>Bacilli</taxon>
        <taxon>Lactobacillales</taxon>
        <taxon>Enterococcaceae</taxon>
        <taxon>Enterococcus</taxon>
    </lineage>
</organism>
<dbReference type="RefSeq" id="WP_218325328.1">
    <property type="nucleotide sequence ID" value="NZ_JAHUZB010000002.1"/>
</dbReference>
<evidence type="ECO:0000313" key="3">
    <source>
        <dbReference type="Proteomes" id="UP000774130"/>
    </source>
</evidence>
<keyword evidence="3" id="KW-1185">Reference proteome</keyword>
<comment type="similarity">
    <text evidence="1">Belongs to the UPF0223 family.</text>
</comment>
<dbReference type="NCBIfam" id="NF003353">
    <property type="entry name" value="PRK04387.1"/>
    <property type="match status" value="1"/>
</dbReference>
<dbReference type="EMBL" id="JAHUZB010000002">
    <property type="protein sequence ID" value="MBV7390283.1"/>
    <property type="molecule type" value="Genomic_DNA"/>
</dbReference>
<comment type="caution">
    <text evidence="2">The sequence shown here is derived from an EMBL/GenBank/DDBJ whole genome shotgun (WGS) entry which is preliminary data.</text>
</comment>
<evidence type="ECO:0000256" key="1">
    <source>
        <dbReference type="HAMAP-Rule" id="MF_01041"/>
    </source>
</evidence>
<gene>
    <name evidence="2" type="ORF">KUA55_06285</name>
</gene>
<name>A0ABS6TBK9_9ENTE</name>
<dbReference type="InterPro" id="IPR007920">
    <property type="entry name" value="UPF0223"/>
</dbReference>
<dbReference type="PIRSF" id="PIRSF037260">
    <property type="entry name" value="UPF0223"/>
    <property type="match status" value="1"/>
</dbReference>
<sequence>MDNYSYPLDDDWSTEEMVTVVQFLNLVEKAYEEGIQTDTFLAGYKDFKTVVKSIGEEKRIGRSFEQTSGYSLYQSVKTAKNTQQKRFKM</sequence>